<comment type="subcellular location">
    <subcellularLocation>
        <location evidence="1">Membrane</location>
        <topology evidence="1">Multi-pass membrane protein</topology>
    </subcellularLocation>
</comment>
<evidence type="ECO:0000256" key="4">
    <source>
        <dbReference type="ARBA" id="ARBA00022989"/>
    </source>
</evidence>
<feature type="transmembrane region" description="Helical" evidence="7">
    <location>
        <begin position="265"/>
        <end position="282"/>
    </location>
</feature>
<feature type="transmembrane region" description="Helical" evidence="7">
    <location>
        <begin position="223"/>
        <end position="244"/>
    </location>
</feature>
<evidence type="ECO:0000256" key="6">
    <source>
        <dbReference type="PIRSR" id="PIRSR604254-1"/>
    </source>
</evidence>
<keyword evidence="5 7" id="KW-0472">Membrane</keyword>
<evidence type="ECO:0000313" key="8">
    <source>
        <dbReference type="EMBL" id="RKP08698.1"/>
    </source>
</evidence>
<accession>A0A4P9XRK6</accession>
<evidence type="ECO:0000256" key="1">
    <source>
        <dbReference type="ARBA" id="ARBA00004141"/>
    </source>
</evidence>
<evidence type="ECO:0000256" key="7">
    <source>
        <dbReference type="SAM" id="Phobius"/>
    </source>
</evidence>
<gene>
    <name evidence="8" type="ORF">THASP1DRAFT_15284</name>
</gene>
<reference evidence="9" key="1">
    <citation type="journal article" date="2018" name="Nat. Microbiol.">
        <title>Leveraging single-cell genomics to expand the fungal tree of life.</title>
        <authorList>
            <person name="Ahrendt S.R."/>
            <person name="Quandt C.A."/>
            <person name="Ciobanu D."/>
            <person name="Clum A."/>
            <person name="Salamov A."/>
            <person name="Andreopoulos B."/>
            <person name="Cheng J.F."/>
            <person name="Woyke T."/>
            <person name="Pelin A."/>
            <person name="Henrissat B."/>
            <person name="Reynolds N.K."/>
            <person name="Benny G.L."/>
            <person name="Smith M.E."/>
            <person name="James T.Y."/>
            <person name="Grigoriev I.V."/>
        </authorList>
    </citation>
    <scope>NUCLEOTIDE SEQUENCE [LARGE SCALE GENOMIC DNA]</scope>
    <source>
        <strain evidence="9">RSA 1356</strain>
    </source>
</reference>
<keyword evidence="6" id="KW-0862">Zinc</keyword>
<dbReference type="PANTHER" id="PTHR20855">
    <property type="entry name" value="ADIPOR/PROGESTIN RECEPTOR-RELATED"/>
    <property type="match status" value="1"/>
</dbReference>
<feature type="binding site" evidence="6">
    <location>
        <position position="263"/>
    </location>
    <ligand>
        <name>Zn(2+)</name>
        <dbReference type="ChEBI" id="CHEBI:29105"/>
    </ligand>
</feature>
<sequence length="309" mass="34432">MDANLPAAVTDTAKHAYARLCTYAELPEWMQDNEYIRAFYRPPTFSYRRCFASLGYLHNETGNIYSHGVGVVAFLVLAGITGHMLYNQGTAGWSDSLVFYLFIGGAIVCLGLSASFHTLSCHSESVCANWNRCDYVGIVALIVGSFYPAVYYGFFCHPVAYVVYLSIITVLGAATVYLCVSKRFATPEYRWFRAGTFIALGGSGVIPMIHALIIYGWQHVVNALSLPWMITMGGLYIAGALIYGARIPERWWPGKFDLFFHSHQIFHLFVVAAAVTHYYGIVRAFRWHHGADPFCALGGLLRGAQHTLY</sequence>
<feature type="transmembrane region" description="Helical" evidence="7">
    <location>
        <begin position="97"/>
        <end position="114"/>
    </location>
</feature>
<keyword evidence="9" id="KW-1185">Reference proteome</keyword>
<dbReference type="PANTHER" id="PTHR20855:SF52">
    <property type="entry name" value="ADIPONECTIN RECEPTOR PROTEIN"/>
    <property type="match status" value="1"/>
</dbReference>
<keyword evidence="3 7" id="KW-0812">Transmembrane</keyword>
<dbReference type="Proteomes" id="UP000271241">
    <property type="component" value="Unassembled WGS sequence"/>
</dbReference>
<dbReference type="GO" id="GO:0006882">
    <property type="term" value="P:intracellular zinc ion homeostasis"/>
    <property type="evidence" value="ECO:0007669"/>
    <property type="project" value="TreeGrafter"/>
</dbReference>
<evidence type="ECO:0000256" key="3">
    <source>
        <dbReference type="ARBA" id="ARBA00022692"/>
    </source>
</evidence>
<keyword evidence="6" id="KW-0479">Metal-binding</keyword>
<proteinExistence type="inferred from homology"/>
<dbReference type="GO" id="GO:0046872">
    <property type="term" value="F:metal ion binding"/>
    <property type="evidence" value="ECO:0007669"/>
    <property type="project" value="UniProtKB-KW"/>
</dbReference>
<feature type="transmembrane region" description="Helical" evidence="7">
    <location>
        <begin position="64"/>
        <end position="85"/>
    </location>
</feature>
<evidence type="ECO:0000313" key="9">
    <source>
        <dbReference type="Proteomes" id="UP000271241"/>
    </source>
</evidence>
<keyword evidence="4 7" id="KW-1133">Transmembrane helix</keyword>
<dbReference type="STRING" id="78915.A0A4P9XRK6"/>
<feature type="transmembrane region" description="Helical" evidence="7">
    <location>
        <begin position="192"/>
        <end position="217"/>
    </location>
</feature>
<feature type="binding site" evidence="6">
    <location>
        <position position="117"/>
    </location>
    <ligand>
        <name>Zn(2+)</name>
        <dbReference type="ChEBI" id="CHEBI:29105"/>
    </ligand>
</feature>
<dbReference type="GO" id="GO:0016020">
    <property type="term" value="C:membrane"/>
    <property type="evidence" value="ECO:0007669"/>
    <property type="project" value="UniProtKB-SubCell"/>
</dbReference>
<evidence type="ECO:0000256" key="2">
    <source>
        <dbReference type="ARBA" id="ARBA00007018"/>
    </source>
</evidence>
<dbReference type="Pfam" id="PF03006">
    <property type="entry name" value="HlyIII"/>
    <property type="match status" value="1"/>
</dbReference>
<feature type="transmembrane region" description="Helical" evidence="7">
    <location>
        <begin position="135"/>
        <end position="155"/>
    </location>
</feature>
<dbReference type="AlphaFoldDB" id="A0A4P9XRK6"/>
<feature type="binding site" evidence="6">
    <location>
        <position position="267"/>
    </location>
    <ligand>
        <name>Zn(2+)</name>
        <dbReference type="ChEBI" id="CHEBI:29105"/>
    </ligand>
</feature>
<dbReference type="GO" id="GO:0038023">
    <property type="term" value="F:signaling receptor activity"/>
    <property type="evidence" value="ECO:0007669"/>
    <property type="project" value="TreeGrafter"/>
</dbReference>
<evidence type="ECO:0000256" key="5">
    <source>
        <dbReference type="ARBA" id="ARBA00023136"/>
    </source>
</evidence>
<feature type="transmembrane region" description="Helical" evidence="7">
    <location>
        <begin position="161"/>
        <end position="180"/>
    </location>
</feature>
<comment type="similarity">
    <text evidence="2">Belongs to the ADIPOR family.</text>
</comment>
<protein>
    <submittedName>
        <fullName evidence="8">MPR-like GPCR protein</fullName>
    </submittedName>
</protein>
<dbReference type="InterPro" id="IPR004254">
    <property type="entry name" value="AdipoR/HlyIII-related"/>
</dbReference>
<dbReference type="EMBL" id="KZ992577">
    <property type="protein sequence ID" value="RKP08698.1"/>
    <property type="molecule type" value="Genomic_DNA"/>
</dbReference>
<organism evidence="8 9">
    <name type="scientific">Thamnocephalis sphaerospora</name>
    <dbReference type="NCBI Taxonomy" id="78915"/>
    <lineage>
        <taxon>Eukaryota</taxon>
        <taxon>Fungi</taxon>
        <taxon>Fungi incertae sedis</taxon>
        <taxon>Zoopagomycota</taxon>
        <taxon>Zoopagomycotina</taxon>
        <taxon>Zoopagomycetes</taxon>
        <taxon>Zoopagales</taxon>
        <taxon>Sigmoideomycetaceae</taxon>
        <taxon>Thamnocephalis</taxon>
    </lineage>
</organism>
<dbReference type="OrthoDB" id="529367at2759"/>
<name>A0A4P9XRK6_9FUNG</name>